<organism evidence="2">
    <name type="scientific">Oryza meridionalis</name>
    <dbReference type="NCBI Taxonomy" id="40149"/>
    <lineage>
        <taxon>Eukaryota</taxon>
        <taxon>Viridiplantae</taxon>
        <taxon>Streptophyta</taxon>
        <taxon>Embryophyta</taxon>
        <taxon>Tracheophyta</taxon>
        <taxon>Spermatophyta</taxon>
        <taxon>Magnoliopsida</taxon>
        <taxon>Liliopsida</taxon>
        <taxon>Poales</taxon>
        <taxon>Poaceae</taxon>
        <taxon>BOP clade</taxon>
        <taxon>Oryzoideae</taxon>
        <taxon>Oryzeae</taxon>
        <taxon>Oryzinae</taxon>
        <taxon>Oryza</taxon>
    </lineage>
</organism>
<evidence type="ECO:0000313" key="2">
    <source>
        <dbReference type="EnsemblPlants" id="OMERI01G30790.1"/>
    </source>
</evidence>
<feature type="region of interest" description="Disordered" evidence="1">
    <location>
        <begin position="1"/>
        <end position="24"/>
    </location>
</feature>
<accession>A0A0E0C8V3</accession>
<proteinExistence type="predicted"/>
<reference evidence="2" key="1">
    <citation type="submission" date="2015-04" db="UniProtKB">
        <authorList>
            <consortium name="EnsemblPlants"/>
        </authorList>
    </citation>
    <scope>IDENTIFICATION</scope>
</reference>
<protein>
    <submittedName>
        <fullName evidence="2">Uncharacterized protein</fullName>
    </submittedName>
</protein>
<feature type="compositionally biased region" description="Basic and acidic residues" evidence="1">
    <location>
        <begin position="66"/>
        <end position="75"/>
    </location>
</feature>
<feature type="region of interest" description="Disordered" evidence="1">
    <location>
        <begin position="54"/>
        <end position="75"/>
    </location>
</feature>
<reference evidence="2" key="2">
    <citation type="submission" date="2018-05" db="EMBL/GenBank/DDBJ databases">
        <title>OmerRS3 (Oryza meridionalis Reference Sequence Version 3).</title>
        <authorList>
            <person name="Zhang J."/>
            <person name="Kudrna D."/>
            <person name="Lee S."/>
            <person name="Talag J."/>
            <person name="Welchert J."/>
            <person name="Wing R.A."/>
        </authorList>
    </citation>
    <scope>NUCLEOTIDE SEQUENCE [LARGE SCALE GENOMIC DNA]</scope>
    <source>
        <strain evidence="2">cv. OR44</strain>
    </source>
</reference>
<dbReference type="AlphaFoldDB" id="A0A0E0C8V3"/>
<dbReference type="HOGENOM" id="CLU_181800_0_0_1"/>
<name>A0A0E0C8V3_9ORYZ</name>
<dbReference type="Gramene" id="OMERI01G30790.1">
    <property type="protein sequence ID" value="OMERI01G30790.1"/>
    <property type="gene ID" value="OMERI01G30790"/>
</dbReference>
<evidence type="ECO:0000313" key="3">
    <source>
        <dbReference type="Proteomes" id="UP000008021"/>
    </source>
</evidence>
<dbReference type="Proteomes" id="UP000008021">
    <property type="component" value="Chromosome 1"/>
</dbReference>
<sequence length="99" mass="10626">MSHSLVRSSHGGDEAGSLKRIPSPSSSLLDLYRVHVGYKVLLPPSSYHAFETWAPSGSSSHGGRGQLERREAVGKDADQRGLLGLLLGALLMVMEGRDQ</sequence>
<evidence type="ECO:0000256" key="1">
    <source>
        <dbReference type="SAM" id="MobiDB-lite"/>
    </source>
</evidence>
<dbReference type="EnsemblPlants" id="OMERI01G30790.1">
    <property type="protein sequence ID" value="OMERI01G30790.1"/>
    <property type="gene ID" value="OMERI01G30790"/>
</dbReference>
<keyword evidence="3" id="KW-1185">Reference proteome</keyword>